<reference evidence="2 3" key="1">
    <citation type="submission" date="2018-02" db="EMBL/GenBank/DDBJ databases">
        <authorList>
            <person name="Dubost A."/>
        </authorList>
    </citation>
    <scope>NUCLEOTIDE SEQUENCE [LARGE SCALE GENOMIC DNA]</scope>
    <source>
        <strain evidence="3">JV551A3</strain>
    </source>
</reference>
<name>A0AAQ1P6K7_9PSED</name>
<dbReference type="InterPro" id="IPR000477">
    <property type="entry name" value="RT_dom"/>
</dbReference>
<dbReference type="AlphaFoldDB" id="A0AAQ1P6K7"/>
<comment type="caution">
    <text evidence="2">The sequence shown here is derived from an EMBL/GenBank/DDBJ whole genome shotgun (WGS) entry which is preliminary data.</text>
</comment>
<dbReference type="NCBIfam" id="NF041747">
    <property type="entry name" value="Drt3a"/>
    <property type="match status" value="1"/>
</dbReference>
<evidence type="ECO:0000313" key="2">
    <source>
        <dbReference type="EMBL" id="SPO58725.1"/>
    </source>
</evidence>
<accession>A0AAQ1P6K7</accession>
<protein>
    <submittedName>
        <fullName evidence="2">Reverse transcriptase</fullName>
    </submittedName>
</protein>
<sequence>MMIEIPYTAKNLAECISFQDIIKLPHLQDRAQRAELAKKSLSLIARSQSFLGCLNRIRIGGDDGYVFNSLKSELVARLASRNIKANYGIKQSDRQTIIANAITLFKEGTPFDVYRFDIKKFYENVDLKILFERLMLDGKCSWQTLVLVDQFFKTLSASGVSGLPRGLSISATLSEFYLKEFDLAISSMSEVFYYARFVDDILIVASGSSSRTDFEKKVEDNLPQGLEFHGGGKREYIPVARLTQGSGKILKKFDYLGYGLQIFNEASHEAVNGIQRRKVVCDISDGKVAKIKMRLLQSYTSYLSSYQYPSDFLLLKNRIRALAGNFYIVDPMTGVDIKTGIYFNYIHKNSIGRCALDELDSFSRGILFSSKHKLSRRISAALSLSKRKQLAGFSFRTGFEKARFHSFKYDVLKKIKECWRK</sequence>
<dbReference type="EMBL" id="OPYN01000024">
    <property type="protein sequence ID" value="SPO58725.1"/>
    <property type="molecule type" value="Genomic_DNA"/>
</dbReference>
<dbReference type="PROSITE" id="PS50878">
    <property type="entry name" value="RT_POL"/>
    <property type="match status" value="1"/>
</dbReference>
<dbReference type="RefSeq" id="WP_133969959.1">
    <property type="nucleotide sequence ID" value="NZ_OPYN01000024.1"/>
</dbReference>
<dbReference type="Proteomes" id="UP000294335">
    <property type="component" value="Unassembled WGS sequence"/>
</dbReference>
<proteinExistence type="predicted"/>
<evidence type="ECO:0000313" key="3">
    <source>
        <dbReference type="Proteomes" id="UP000294335"/>
    </source>
</evidence>
<organism evidence="2 3">
    <name type="scientific">Pseudomonas inefficax</name>
    <dbReference type="NCBI Taxonomy" id="2078786"/>
    <lineage>
        <taxon>Bacteria</taxon>
        <taxon>Pseudomonadati</taxon>
        <taxon>Pseudomonadota</taxon>
        <taxon>Gammaproteobacteria</taxon>
        <taxon>Pseudomonadales</taxon>
        <taxon>Pseudomonadaceae</taxon>
        <taxon>Pseudomonas</taxon>
    </lineage>
</organism>
<keyword evidence="2" id="KW-0548">Nucleotidyltransferase</keyword>
<keyword evidence="2" id="KW-0695">RNA-directed DNA polymerase</keyword>
<gene>
    <name evidence="2" type="ORF">JV551A3_V1_240028</name>
</gene>
<dbReference type="CDD" id="cd01646">
    <property type="entry name" value="RT_Bac_retron_I"/>
    <property type="match status" value="1"/>
</dbReference>
<evidence type="ECO:0000259" key="1">
    <source>
        <dbReference type="PROSITE" id="PS50878"/>
    </source>
</evidence>
<dbReference type="Pfam" id="PF00078">
    <property type="entry name" value="RVT_1"/>
    <property type="match status" value="1"/>
</dbReference>
<dbReference type="GO" id="GO:0003964">
    <property type="term" value="F:RNA-directed DNA polymerase activity"/>
    <property type="evidence" value="ECO:0007669"/>
    <property type="project" value="UniProtKB-KW"/>
</dbReference>
<feature type="domain" description="Reverse transcriptase" evidence="1">
    <location>
        <begin position="1"/>
        <end position="260"/>
    </location>
</feature>
<keyword evidence="2" id="KW-0808">Transferase</keyword>
<keyword evidence="3" id="KW-1185">Reference proteome</keyword>